<reference evidence="13 14" key="1">
    <citation type="submission" date="2019-07" db="EMBL/GenBank/DDBJ databases">
        <title>Whole genome shotgun sequence of Actinotalea fermentans NBRC 105374.</title>
        <authorList>
            <person name="Hosoyama A."/>
            <person name="Uohara A."/>
            <person name="Ohji S."/>
            <person name="Ichikawa N."/>
        </authorList>
    </citation>
    <scope>NUCLEOTIDE SEQUENCE [LARGE SCALE GENOMIC DNA]</scope>
    <source>
        <strain evidence="13 14">NBRC 105374</strain>
    </source>
</reference>
<dbReference type="InterPro" id="IPR023168">
    <property type="entry name" value="GatB_Yqey_C_2"/>
</dbReference>
<dbReference type="NCBIfam" id="TIGR00133">
    <property type="entry name" value="gatB"/>
    <property type="match status" value="1"/>
</dbReference>
<dbReference type="InterPro" id="IPR017959">
    <property type="entry name" value="Asn/Gln-tRNA_amidoTrfase_suB/E"/>
</dbReference>
<dbReference type="GO" id="GO:0005524">
    <property type="term" value="F:ATP binding"/>
    <property type="evidence" value="ECO:0007669"/>
    <property type="project" value="UniProtKB-KW"/>
</dbReference>
<dbReference type="InterPro" id="IPR017958">
    <property type="entry name" value="Gln-tRNA_amidoTrfase_suB_CS"/>
</dbReference>
<dbReference type="RefSeq" id="WP_034244753.1">
    <property type="nucleotide sequence ID" value="NZ_BJYK01000001.1"/>
</dbReference>
<protein>
    <recommendedName>
        <fullName evidence="3 11">Aspartyl/glutamyl-tRNA(Asn/Gln) amidotransferase subunit B</fullName>
        <shortName evidence="11">Asp/Glu-ADT subunit B</shortName>
        <ecNumber evidence="11">6.3.5.-</ecNumber>
    </recommendedName>
</protein>
<dbReference type="Pfam" id="PF02934">
    <property type="entry name" value="GatB_N"/>
    <property type="match status" value="1"/>
</dbReference>
<evidence type="ECO:0000256" key="6">
    <source>
        <dbReference type="ARBA" id="ARBA00022840"/>
    </source>
</evidence>
<dbReference type="GO" id="GO:0016740">
    <property type="term" value="F:transferase activity"/>
    <property type="evidence" value="ECO:0007669"/>
    <property type="project" value="UniProtKB-KW"/>
</dbReference>
<evidence type="ECO:0000256" key="5">
    <source>
        <dbReference type="ARBA" id="ARBA00022741"/>
    </source>
</evidence>
<sequence>MSAEPSGTLLVDYDEATRRYDPVIGIEVHVELGTATKMFDGAPQEFGGEPNSATTPVSLGLPGSLPVVNEKAVESAILIGLALNCEIAELCRFARKNYFYPDVPKNYQISQYDEPIAHDGWLDVELEDGTVVRVEIERAHMEEDAGKNTHVGGATGRIHGAEYSLVDYNRAGVPLVEIVTRPITGVGDRAPEVARAYVQTLRDLFRALGVSEARMERGNVRADVNVSLRPTPDSPLGTRTETKNVNSFRSVERAVRYEVSRQAAVLDAGASVVQETRHWHEDTGVTTAGRVKSDAEDYRYFPEPDLVPLVPSRDWVEALRARLPEMPAARRRRLQDEWGYADAEMRDVVNAGAVELIEATVAAGASPAAARKWWMGELARTANADGVALEELTVTPGQIAELQGLVDSGRLNDKLARQVLAGVLAGEGSPEQVVAARGLEVVSDDGALIAAVDDALAAQPDAAEKIRGGNLGPVGAIIGAVMKATRGQADAARVRELVLERIKA</sequence>
<dbReference type="InterPro" id="IPR004413">
    <property type="entry name" value="GatB"/>
</dbReference>
<dbReference type="GO" id="GO:0006412">
    <property type="term" value="P:translation"/>
    <property type="evidence" value="ECO:0007669"/>
    <property type="project" value="UniProtKB-UniRule"/>
</dbReference>
<evidence type="ECO:0000313" key="14">
    <source>
        <dbReference type="Proteomes" id="UP000321484"/>
    </source>
</evidence>
<evidence type="ECO:0000313" key="13">
    <source>
        <dbReference type="EMBL" id="GEN78418.1"/>
    </source>
</evidence>
<dbReference type="Pfam" id="PF02637">
    <property type="entry name" value="GatB_Yqey"/>
    <property type="match status" value="1"/>
</dbReference>
<organism evidence="13 14">
    <name type="scientific">Actinotalea fermentans</name>
    <dbReference type="NCBI Taxonomy" id="43671"/>
    <lineage>
        <taxon>Bacteria</taxon>
        <taxon>Bacillati</taxon>
        <taxon>Actinomycetota</taxon>
        <taxon>Actinomycetes</taxon>
        <taxon>Micrococcales</taxon>
        <taxon>Cellulomonadaceae</taxon>
        <taxon>Actinotalea</taxon>
    </lineage>
</organism>
<dbReference type="PANTHER" id="PTHR11659:SF0">
    <property type="entry name" value="GLUTAMYL-TRNA(GLN) AMIDOTRANSFERASE SUBUNIT B, MITOCHONDRIAL"/>
    <property type="match status" value="1"/>
</dbReference>
<feature type="domain" description="Asn/Gln amidotransferase" evidence="12">
    <location>
        <begin position="355"/>
        <end position="502"/>
    </location>
</feature>
<comment type="function">
    <text evidence="8 11">Allows the formation of correctly charged Asn-tRNA(Asn) or Gln-tRNA(Gln) through the transamidation of misacylated Asp-tRNA(Asn) or Glu-tRNA(Gln) in organisms which lack either or both of asparaginyl-tRNA or glutaminyl-tRNA synthetases. The reaction takes place in the presence of glutamine and ATP through an activated phospho-Asp-tRNA(Asn) or phospho-Glu-tRNA(Gln).</text>
</comment>
<keyword evidence="7 11" id="KW-0648">Protein biosynthesis</keyword>
<dbReference type="PROSITE" id="PS01234">
    <property type="entry name" value="GATB"/>
    <property type="match status" value="1"/>
</dbReference>
<evidence type="ECO:0000256" key="11">
    <source>
        <dbReference type="HAMAP-Rule" id="MF_00121"/>
    </source>
</evidence>
<dbReference type="NCBIfam" id="NF004014">
    <property type="entry name" value="PRK05477.1-4"/>
    <property type="match status" value="1"/>
</dbReference>
<dbReference type="NCBIfam" id="NF004012">
    <property type="entry name" value="PRK05477.1-2"/>
    <property type="match status" value="1"/>
</dbReference>
<comment type="subunit">
    <text evidence="2 11">Heterotrimer of A, B and C subunits.</text>
</comment>
<dbReference type="Proteomes" id="UP000321484">
    <property type="component" value="Unassembled WGS sequence"/>
</dbReference>
<keyword evidence="13" id="KW-0808">Transferase</keyword>
<dbReference type="SUPFAM" id="SSF89095">
    <property type="entry name" value="GatB/YqeY motif"/>
    <property type="match status" value="1"/>
</dbReference>
<keyword evidence="4 11" id="KW-0436">Ligase</keyword>
<evidence type="ECO:0000256" key="3">
    <source>
        <dbReference type="ARBA" id="ARBA00016923"/>
    </source>
</evidence>
<dbReference type="GO" id="GO:0050567">
    <property type="term" value="F:glutaminyl-tRNA synthase (glutamine-hydrolyzing) activity"/>
    <property type="evidence" value="ECO:0007669"/>
    <property type="project" value="UniProtKB-UniRule"/>
</dbReference>
<comment type="similarity">
    <text evidence="1 11">Belongs to the GatB/GatE family. GatB subfamily.</text>
</comment>
<comment type="caution">
    <text evidence="13">The sequence shown here is derived from an EMBL/GenBank/DDBJ whole genome shotgun (WGS) entry which is preliminary data.</text>
</comment>
<gene>
    <name evidence="11 13" type="primary">gatB</name>
    <name evidence="13" type="ORF">AFE02nite_01520</name>
</gene>
<dbReference type="NCBIfam" id="NF004013">
    <property type="entry name" value="PRK05477.1-3"/>
    <property type="match status" value="1"/>
</dbReference>
<evidence type="ECO:0000256" key="8">
    <source>
        <dbReference type="ARBA" id="ARBA00024799"/>
    </source>
</evidence>
<dbReference type="GO" id="GO:0070681">
    <property type="term" value="P:glutaminyl-tRNAGln biosynthesis via transamidation"/>
    <property type="evidence" value="ECO:0007669"/>
    <property type="project" value="TreeGrafter"/>
</dbReference>
<dbReference type="SUPFAM" id="SSF55931">
    <property type="entry name" value="Glutamine synthetase/guanido kinase"/>
    <property type="match status" value="1"/>
</dbReference>
<keyword evidence="5 11" id="KW-0547">Nucleotide-binding</keyword>
<proteinExistence type="inferred from homology"/>
<evidence type="ECO:0000256" key="2">
    <source>
        <dbReference type="ARBA" id="ARBA00011123"/>
    </source>
</evidence>
<evidence type="ECO:0000256" key="4">
    <source>
        <dbReference type="ARBA" id="ARBA00022598"/>
    </source>
</evidence>
<comment type="catalytic activity">
    <reaction evidence="9 11">
        <text>L-aspartyl-tRNA(Asn) + L-glutamine + ATP + H2O = L-asparaginyl-tRNA(Asn) + L-glutamate + ADP + phosphate + 2 H(+)</text>
        <dbReference type="Rhea" id="RHEA:14513"/>
        <dbReference type="Rhea" id="RHEA-COMP:9674"/>
        <dbReference type="Rhea" id="RHEA-COMP:9677"/>
        <dbReference type="ChEBI" id="CHEBI:15377"/>
        <dbReference type="ChEBI" id="CHEBI:15378"/>
        <dbReference type="ChEBI" id="CHEBI:29985"/>
        <dbReference type="ChEBI" id="CHEBI:30616"/>
        <dbReference type="ChEBI" id="CHEBI:43474"/>
        <dbReference type="ChEBI" id="CHEBI:58359"/>
        <dbReference type="ChEBI" id="CHEBI:78515"/>
        <dbReference type="ChEBI" id="CHEBI:78516"/>
        <dbReference type="ChEBI" id="CHEBI:456216"/>
    </reaction>
</comment>
<comment type="catalytic activity">
    <reaction evidence="10 11">
        <text>L-glutamyl-tRNA(Gln) + L-glutamine + ATP + H2O = L-glutaminyl-tRNA(Gln) + L-glutamate + ADP + phosphate + H(+)</text>
        <dbReference type="Rhea" id="RHEA:17521"/>
        <dbReference type="Rhea" id="RHEA-COMP:9681"/>
        <dbReference type="Rhea" id="RHEA-COMP:9684"/>
        <dbReference type="ChEBI" id="CHEBI:15377"/>
        <dbReference type="ChEBI" id="CHEBI:15378"/>
        <dbReference type="ChEBI" id="CHEBI:29985"/>
        <dbReference type="ChEBI" id="CHEBI:30616"/>
        <dbReference type="ChEBI" id="CHEBI:43474"/>
        <dbReference type="ChEBI" id="CHEBI:58359"/>
        <dbReference type="ChEBI" id="CHEBI:78520"/>
        <dbReference type="ChEBI" id="CHEBI:78521"/>
        <dbReference type="ChEBI" id="CHEBI:456216"/>
    </reaction>
</comment>
<dbReference type="OrthoDB" id="9804078at2"/>
<dbReference type="GO" id="GO:0050566">
    <property type="term" value="F:asparaginyl-tRNA synthase (glutamine-hydrolyzing) activity"/>
    <property type="evidence" value="ECO:0007669"/>
    <property type="project" value="RHEA"/>
</dbReference>
<keyword evidence="14" id="KW-1185">Reference proteome</keyword>
<dbReference type="InterPro" id="IPR003789">
    <property type="entry name" value="Asn/Gln_tRNA_amidoTrase-B-like"/>
</dbReference>
<name>A0A511YT90_9CELL</name>
<evidence type="ECO:0000256" key="1">
    <source>
        <dbReference type="ARBA" id="ARBA00005306"/>
    </source>
</evidence>
<evidence type="ECO:0000256" key="7">
    <source>
        <dbReference type="ARBA" id="ARBA00022917"/>
    </source>
</evidence>
<keyword evidence="6 11" id="KW-0067">ATP-binding</keyword>
<dbReference type="EC" id="6.3.5.-" evidence="11"/>
<dbReference type="InterPro" id="IPR018027">
    <property type="entry name" value="Asn/Gln_amidotransferase"/>
</dbReference>
<dbReference type="HAMAP" id="MF_00121">
    <property type="entry name" value="GatB"/>
    <property type="match status" value="1"/>
</dbReference>
<dbReference type="EMBL" id="BJYK01000001">
    <property type="protein sequence ID" value="GEN78418.1"/>
    <property type="molecule type" value="Genomic_DNA"/>
</dbReference>
<evidence type="ECO:0000256" key="9">
    <source>
        <dbReference type="ARBA" id="ARBA00047380"/>
    </source>
</evidence>
<dbReference type="InterPro" id="IPR014746">
    <property type="entry name" value="Gln_synth/guanido_kin_cat_dom"/>
</dbReference>
<dbReference type="InterPro" id="IPR006075">
    <property type="entry name" value="Asn/Gln-tRNA_Trfase_suB/E_cat"/>
</dbReference>
<dbReference type="SMART" id="SM00845">
    <property type="entry name" value="GatB_Yqey"/>
    <property type="match status" value="1"/>
</dbReference>
<evidence type="ECO:0000256" key="10">
    <source>
        <dbReference type="ARBA" id="ARBA00047913"/>
    </source>
</evidence>
<dbReference type="PANTHER" id="PTHR11659">
    <property type="entry name" value="GLUTAMYL-TRNA GLN AMIDOTRANSFERASE SUBUNIT B MITOCHONDRIAL AND PROKARYOTIC PET112-RELATED"/>
    <property type="match status" value="1"/>
</dbReference>
<evidence type="ECO:0000259" key="12">
    <source>
        <dbReference type="SMART" id="SM00845"/>
    </source>
</evidence>
<dbReference type="AlphaFoldDB" id="A0A511YT90"/>
<dbReference type="Gene3D" id="1.10.10.410">
    <property type="match status" value="1"/>
</dbReference>
<accession>A0A511YT90</accession>